<dbReference type="Proteomes" id="UP001635816">
    <property type="component" value="Unassembled WGS sequence"/>
</dbReference>
<evidence type="ECO:0000313" key="1">
    <source>
        <dbReference type="EMBL" id="MFN6548408.1"/>
    </source>
</evidence>
<comment type="caution">
    <text evidence="1">The sequence shown here is derived from an EMBL/GenBank/DDBJ whole genome shotgun (WGS) entry which is preliminary data.</text>
</comment>
<evidence type="ECO:0000313" key="2">
    <source>
        <dbReference type="Proteomes" id="UP001635816"/>
    </source>
</evidence>
<name>A0ABW9LK78_9MYCO</name>
<organism evidence="1 2">
    <name type="scientific">Mycolicibacterium nivoides</name>
    <dbReference type="NCBI Taxonomy" id="2487344"/>
    <lineage>
        <taxon>Bacteria</taxon>
        <taxon>Bacillati</taxon>
        <taxon>Actinomycetota</taxon>
        <taxon>Actinomycetes</taxon>
        <taxon>Mycobacteriales</taxon>
        <taxon>Mycobacteriaceae</taxon>
        <taxon>Mycolicibacterium</taxon>
    </lineage>
</organism>
<protein>
    <submittedName>
        <fullName evidence="1">Uncharacterized protein</fullName>
    </submittedName>
</protein>
<dbReference type="RefSeq" id="WP_409545929.1">
    <property type="nucleotide sequence ID" value="NZ_JBKBDD010000023.1"/>
</dbReference>
<keyword evidence="2" id="KW-1185">Reference proteome</keyword>
<dbReference type="EMBL" id="JBKBDD010000023">
    <property type="protein sequence ID" value="MFN6548408.1"/>
    <property type="molecule type" value="Genomic_DNA"/>
</dbReference>
<gene>
    <name evidence="1" type="ORF">ACK4CT_35120</name>
</gene>
<proteinExistence type="predicted"/>
<sequence length="109" mass="12002">MTAATAHTDHLDAVRPFAEYYGYTEIYDSGPCGGKLVVFADAEYANDYLHGRGILGTRIEVNVNRNGELHYARLIVDNSCIDQVARGQGTAGERLVRTAKLFIENPAKK</sequence>
<accession>A0ABW9LK78</accession>
<reference evidence="1 2" key="1">
    <citation type="submission" date="2024-12" db="EMBL/GenBank/DDBJ databases">
        <title>The coexistence of Mycolicibacterium septicum and Mycolicibacterium nivoides in clinical samples.</title>
        <authorList>
            <person name="Wang C."/>
            <person name="Feng Y."/>
            <person name="Zong Z."/>
        </authorList>
    </citation>
    <scope>NUCLEOTIDE SEQUENCE [LARGE SCALE GENOMIC DNA]</scope>
    <source>
        <strain evidence="1 2">120309</strain>
    </source>
</reference>